<protein>
    <submittedName>
        <fullName evidence="1">Uncharacterized protein</fullName>
    </submittedName>
</protein>
<organism evidence="1">
    <name type="scientific">Graphocephala atropunctata</name>
    <dbReference type="NCBI Taxonomy" id="36148"/>
    <lineage>
        <taxon>Eukaryota</taxon>
        <taxon>Metazoa</taxon>
        <taxon>Ecdysozoa</taxon>
        <taxon>Arthropoda</taxon>
        <taxon>Hexapoda</taxon>
        <taxon>Insecta</taxon>
        <taxon>Pterygota</taxon>
        <taxon>Neoptera</taxon>
        <taxon>Paraneoptera</taxon>
        <taxon>Hemiptera</taxon>
        <taxon>Auchenorrhyncha</taxon>
        <taxon>Membracoidea</taxon>
        <taxon>Cicadellidae</taxon>
        <taxon>Cicadellinae</taxon>
        <taxon>Cicadellini</taxon>
        <taxon>Graphocephala</taxon>
    </lineage>
</organism>
<reference evidence="1" key="1">
    <citation type="submission" date="2015-11" db="EMBL/GenBank/DDBJ databases">
        <title>De novo transcriptome assembly of four potential Pierce s Disease insect vectors from Arizona vineyards.</title>
        <authorList>
            <person name="Tassone E.E."/>
        </authorList>
    </citation>
    <scope>NUCLEOTIDE SEQUENCE</scope>
</reference>
<accession>A0A1B6MPP2</accession>
<proteinExistence type="predicted"/>
<gene>
    <name evidence="1" type="ORF">g.9472</name>
</gene>
<name>A0A1B6MPP2_9HEMI</name>
<sequence>FFQFKNFITQSYTFNMHIFSLSKNHSESSLPRKVLRSSQRSVRICKKSLVIMFIRFFSTISAILCDRSVFDALFWPTSLFSTLMVGFSTPPSPFSNKISLTAFPSHTTKQARTNGRMRYFMSMVEGEPLDTGS</sequence>
<feature type="non-terminal residue" evidence="1">
    <location>
        <position position="1"/>
    </location>
</feature>
<dbReference type="AlphaFoldDB" id="A0A1B6MPP2"/>
<evidence type="ECO:0000313" key="1">
    <source>
        <dbReference type="EMBL" id="JAT37928.1"/>
    </source>
</evidence>
<dbReference type="EMBL" id="GEBQ01002049">
    <property type="protein sequence ID" value="JAT37928.1"/>
    <property type="molecule type" value="Transcribed_RNA"/>
</dbReference>